<evidence type="ECO:0000256" key="2">
    <source>
        <dbReference type="PROSITE-ProRule" id="PRU00708"/>
    </source>
</evidence>
<accession>A0ABP0P1R5</accession>
<dbReference type="InterPro" id="IPR011990">
    <property type="entry name" value="TPR-like_helical_dom_sf"/>
</dbReference>
<dbReference type="SUPFAM" id="SSF82185">
    <property type="entry name" value="Histone H3 K4-specific methyltransferase SET7/9 N-terminal domain"/>
    <property type="match status" value="2"/>
</dbReference>
<dbReference type="Pfam" id="PF01535">
    <property type="entry name" value="PPR"/>
    <property type="match status" value="2"/>
</dbReference>
<feature type="compositionally biased region" description="Basic and acidic residues" evidence="3">
    <location>
        <begin position="821"/>
        <end position="846"/>
    </location>
</feature>
<dbReference type="EMBL" id="CAXAMM010032446">
    <property type="protein sequence ID" value="CAK9069726.1"/>
    <property type="molecule type" value="Genomic_DNA"/>
</dbReference>
<dbReference type="Pfam" id="PF13812">
    <property type="entry name" value="PPR_3"/>
    <property type="match status" value="1"/>
</dbReference>
<feature type="repeat" description="PPR" evidence="2">
    <location>
        <begin position="581"/>
        <end position="615"/>
    </location>
</feature>
<comment type="caution">
    <text evidence="4">The sequence shown here is derived from an EMBL/GenBank/DDBJ whole genome shotgun (WGS) entry which is preliminary data.</text>
</comment>
<evidence type="ECO:0000313" key="5">
    <source>
        <dbReference type="Proteomes" id="UP001642464"/>
    </source>
</evidence>
<dbReference type="SMART" id="SM00698">
    <property type="entry name" value="MORN"/>
    <property type="match status" value="9"/>
</dbReference>
<organism evidence="4 5">
    <name type="scientific">Durusdinium trenchii</name>
    <dbReference type="NCBI Taxonomy" id="1381693"/>
    <lineage>
        <taxon>Eukaryota</taxon>
        <taxon>Sar</taxon>
        <taxon>Alveolata</taxon>
        <taxon>Dinophyceae</taxon>
        <taxon>Suessiales</taxon>
        <taxon>Symbiodiniaceae</taxon>
        <taxon>Durusdinium</taxon>
    </lineage>
</organism>
<dbReference type="PANTHER" id="PTHR23084:SF179">
    <property type="entry name" value="OS10G0565000 PROTEIN"/>
    <property type="match status" value="1"/>
</dbReference>
<proteinExistence type="predicted"/>
<feature type="repeat" description="PPR" evidence="2">
    <location>
        <begin position="686"/>
        <end position="722"/>
    </location>
</feature>
<dbReference type="PANTHER" id="PTHR23084">
    <property type="entry name" value="PHOSPHATIDYLINOSITOL-4-PHOSPHATE 5-KINASE RELATED"/>
    <property type="match status" value="1"/>
</dbReference>
<evidence type="ECO:0000313" key="4">
    <source>
        <dbReference type="EMBL" id="CAK9069726.1"/>
    </source>
</evidence>
<dbReference type="InterPro" id="IPR002885">
    <property type="entry name" value="PPR_rpt"/>
</dbReference>
<feature type="region of interest" description="Disordered" evidence="3">
    <location>
        <begin position="821"/>
        <end position="861"/>
    </location>
</feature>
<reference evidence="4 5" key="1">
    <citation type="submission" date="2024-02" db="EMBL/GenBank/DDBJ databases">
        <authorList>
            <person name="Chen Y."/>
            <person name="Shah S."/>
            <person name="Dougan E. K."/>
            <person name="Thang M."/>
            <person name="Chan C."/>
        </authorList>
    </citation>
    <scope>NUCLEOTIDE SEQUENCE [LARGE SCALE GENOMIC DNA]</scope>
</reference>
<keyword evidence="1" id="KW-0677">Repeat</keyword>
<dbReference type="InterPro" id="IPR003409">
    <property type="entry name" value="MORN"/>
</dbReference>
<dbReference type="NCBIfam" id="TIGR00756">
    <property type="entry name" value="PPR"/>
    <property type="match status" value="4"/>
</dbReference>
<name>A0ABP0P1R5_9DINO</name>
<feature type="repeat" description="PPR" evidence="2">
    <location>
        <begin position="517"/>
        <end position="551"/>
    </location>
</feature>
<evidence type="ECO:0000256" key="3">
    <source>
        <dbReference type="SAM" id="MobiDB-lite"/>
    </source>
</evidence>
<dbReference type="Proteomes" id="UP001642464">
    <property type="component" value="Unassembled WGS sequence"/>
</dbReference>
<dbReference type="Gene3D" id="1.25.40.10">
    <property type="entry name" value="Tetratricopeptide repeat domain"/>
    <property type="match status" value="4"/>
</dbReference>
<dbReference type="Gene3D" id="2.20.110.10">
    <property type="entry name" value="Histone H3 K4-specific methyltransferase SET7/9 N-terminal domain"/>
    <property type="match status" value="5"/>
</dbReference>
<sequence>MSLFGWQCTCGGEDGGEEQQSSDVNALRVMEEVGLAKKEDLEEREEVEVEGGAKYKGQWRGQQRYGQGVLTRPDGQTYRGSFVDNRAQGHGIFEAANGNTYEGQWHQDRAHGYGKYVHVDGSTYEGEWVQDEKSGKGVECWADGARYEGQFQHGSKHGTGIYKSATGVVYEGQFKNDKMDGYGVYKFADGRTYTGQWQRGHMNGKGKMEWPNGSTYEGQYEKDMKNGEGVFIWPDGRSYRGQWSNGKQDGHGVTIDVNGVETRGEWKNGWLNRSLLDAPEEMHQDQLGYMCNAAQAIVPEVTMWFYQLTGHLPGKRFVQPFLWNVVLKASVKAKDWPSAEAWFRQIPARSRSPRSYGKLINCAAQDLRAGGPKQAEAVLRQAERACVTLDAFFYGALLDGCAAAGEPGRATAWMQRLQAHQLYSSVRALTAVARSCAAQGEAEEATAWMEGTEEEDKSMLRLQATAIVAPDEAVQELQKMQQTGRNIHEHSYGAAIRALAQQSDTQGARQLLRQKPTPHNFTTVIGACAKRKEFRVAILLLAEMLEAGLEMELCTWAALLSQTPLAVRWVEDMRHYQLQPDEVIYGAAIAAVARTKEADEALKMLHSMRSEQLVPNAVAYTAVIAGYARQAKVTEAELLLGEMQQESLAADEVTYSALVGAYARRGDLENSKRLVSDMALSKLRPNVVTWTALLTACAVAKPKKREESQRIFRQMVRCNVMPNETTLKTLTWAVGHANSSKLCQELGLDLSPGCAGSKTGKKGVATLLVDWLTNQLVPKLKASTAKKAPYTFVNNSVNALGSKLSMQEAEAMQKTLKDMLTKRKKAEQEAEKKRLQEEEKKKKEELPEQEIPDDEFFKQYM</sequence>
<feature type="repeat" description="PPR" evidence="2">
    <location>
        <begin position="651"/>
        <end position="685"/>
    </location>
</feature>
<evidence type="ECO:0000256" key="1">
    <source>
        <dbReference type="ARBA" id="ARBA00022737"/>
    </source>
</evidence>
<dbReference type="Pfam" id="PF02493">
    <property type="entry name" value="MORN"/>
    <property type="match status" value="9"/>
</dbReference>
<gene>
    <name evidence="4" type="ORF">SCF082_LOCUS34847</name>
</gene>
<feature type="repeat" description="PPR" evidence="2">
    <location>
        <begin position="616"/>
        <end position="650"/>
    </location>
</feature>
<protein>
    <submittedName>
        <fullName evidence="4">Phosphatidylinositol 4-phosphate 5-kinase 4 (AtPIP5K4) (1-phosphatidylinositol 4-phosphate kinase 4) (Diphosphoinositide kinase 4) (PtdIns(4)P-5-kinase 4)</fullName>
    </submittedName>
</protein>
<dbReference type="Pfam" id="PF13041">
    <property type="entry name" value="PPR_2"/>
    <property type="match status" value="1"/>
</dbReference>
<keyword evidence="5" id="KW-1185">Reference proteome</keyword>
<dbReference type="PROSITE" id="PS51375">
    <property type="entry name" value="PPR"/>
    <property type="match status" value="5"/>
</dbReference>